<evidence type="ECO:0000256" key="4">
    <source>
        <dbReference type="ARBA" id="ARBA00022806"/>
    </source>
</evidence>
<organism evidence="9 10">
    <name type="scientific">Trichostrongylus colubriformis</name>
    <name type="common">Black scour worm</name>
    <dbReference type="NCBI Taxonomy" id="6319"/>
    <lineage>
        <taxon>Eukaryota</taxon>
        <taxon>Metazoa</taxon>
        <taxon>Ecdysozoa</taxon>
        <taxon>Nematoda</taxon>
        <taxon>Chromadorea</taxon>
        <taxon>Rhabditida</taxon>
        <taxon>Rhabditina</taxon>
        <taxon>Rhabditomorpha</taxon>
        <taxon>Strongyloidea</taxon>
        <taxon>Trichostrongylidae</taxon>
        <taxon>Trichostrongylus</taxon>
    </lineage>
</organism>
<keyword evidence="2" id="KW-0547">Nucleotide-binding</keyword>
<evidence type="ECO:0000259" key="8">
    <source>
        <dbReference type="PROSITE" id="PS51195"/>
    </source>
</evidence>
<sequence>NHEDGDGNASLRLRVLPENIKEDLRNLRKRQNGEQIQVEKNEGGETVEGFKLFSDGGVSTNKKSSSKTSPGDEGLVPTQSDDIQKQIAEKIHQLRRSNRIYTWGEDIPDPFIDFNDLNLPAVLMFSLNEFGIGEPTPIQMQ</sequence>
<keyword evidence="10" id="KW-1185">Reference proteome</keyword>
<dbReference type="InterPro" id="IPR027417">
    <property type="entry name" value="P-loop_NTPase"/>
</dbReference>
<keyword evidence="3" id="KW-0378">Hydrolase</keyword>
<keyword evidence="5" id="KW-0067">ATP-binding</keyword>
<comment type="caution">
    <text evidence="9">The sequence shown here is derived from an EMBL/GenBank/DDBJ whole genome shotgun (WGS) entry which is preliminary data.</text>
</comment>
<protein>
    <recommendedName>
        <fullName evidence="1">RNA helicase</fullName>
        <ecNumber evidence="1">3.6.4.13</ecNumber>
    </recommendedName>
</protein>
<evidence type="ECO:0000313" key="9">
    <source>
        <dbReference type="EMBL" id="KAK5974659.1"/>
    </source>
</evidence>
<dbReference type="InterPro" id="IPR014014">
    <property type="entry name" value="RNA_helicase_DEAD_Q_motif"/>
</dbReference>
<evidence type="ECO:0000256" key="2">
    <source>
        <dbReference type="ARBA" id="ARBA00022741"/>
    </source>
</evidence>
<reference evidence="9 10" key="1">
    <citation type="submission" date="2019-10" db="EMBL/GenBank/DDBJ databases">
        <title>Assembly and Annotation for the nematode Trichostrongylus colubriformis.</title>
        <authorList>
            <person name="Martin J."/>
        </authorList>
    </citation>
    <scope>NUCLEOTIDE SEQUENCE [LARGE SCALE GENOMIC DNA]</scope>
    <source>
        <strain evidence="9">G859</strain>
        <tissue evidence="9">Whole worm</tissue>
    </source>
</reference>
<feature type="compositionally biased region" description="Low complexity" evidence="7">
    <location>
        <begin position="59"/>
        <end position="69"/>
    </location>
</feature>
<evidence type="ECO:0000256" key="7">
    <source>
        <dbReference type="SAM" id="MobiDB-lite"/>
    </source>
</evidence>
<name>A0AAN8J1F4_TRICO</name>
<feature type="non-terminal residue" evidence="9">
    <location>
        <position position="1"/>
    </location>
</feature>
<dbReference type="GO" id="GO:0005524">
    <property type="term" value="F:ATP binding"/>
    <property type="evidence" value="ECO:0007669"/>
    <property type="project" value="UniProtKB-KW"/>
</dbReference>
<keyword evidence="4" id="KW-0347">Helicase</keyword>
<evidence type="ECO:0000256" key="3">
    <source>
        <dbReference type="ARBA" id="ARBA00022801"/>
    </source>
</evidence>
<evidence type="ECO:0000256" key="6">
    <source>
        <dbReference type="PROSITE-ProRule" id="PRU00552"/>
    </source>
</evidence>
<dbReference type="GO" id="GO:0003724">
    <property type="term" value="F:RNA helicase activity"/>
    <property type="evidence" value="ECO:0007669"/>
    <property type="project" value="UniProtKB-EC"/>
</dbReference>
<accession>A0AAN8J1F4</accession>
<feature type="non-terminal residue" evidence="9">
    <location>
        <position position="141"/>
    </location>
</feature>
<evidence type="ECO:0000256" key="5">
    <source>
        <dbReference type="ARBA" id="ARBA00022840"/>
    </source>
</evidence>
<evidence type="ECO:0000256" key="1">
    <source>
        <dbReference type="ARBA" id="ARBA00012552"/>
    </source>
</evidence>
<dbReference type="GO" id="GO:0016787">
    <property type="term" value="F:hydrolase activity"/>
    <property type="evidence" value="ECO:0007669"/>
    <property type="project" value="UniProtKB-KW"/>
</dbReference>
<dbReference type="EC" id="3.6.4.13" evidence="1"/>
<feature type="short sequence motif" description="Q motif" evidence="6">
    <location>
        <begin position="112"/>
        <end position="140"/>
    </location>
</feature>
<dbReference type="Proteomes" id="UP001331761">
    <property type="component" value="Unassembled WGS sequence"/>
</dbReference>
<evidence type="ECO:0000313" key="10">
    <source>
        <dbReference type="Proteomes" id="UP001331761"/>
    </source>
</evidence>
<dbReference type="PROSITE" id="PS51195">
    <property type="entry name" value="Q_MOTIF"/>
    <property type="match status" value="1"/>
</dbReference>
<gene>
    <name evidence="9" type="ORF">GCK32_006401</name>
</gene>
<dbReference type="AlphaFoldDB" id="A0AAN8J1F4"/>
<proteinExistence type="predicted"/>
<dbReference type="Gene3D" id="3.40.50.300">
    <property type="entry name" value="P-loop containing nucleotide triphosphate hydrolases"/>
    <property type="match status" value="1"/>
</dbReference>
<feature type="region of interest" description="Disordered" evidence="7">
    <location>
        <begin position="26"/>
        <end position="80"/>
    </location>
</feature>
<feature type="domain" description="DEAD-box RNA helicase Q" evidence="8">
    <location>
        <begin position="112"/>
        <end position="140"/>
    </location>
</feature>
<dbReference type="EMBL" id="WIXE01013990">
    <property type="protein sequence ID" value="KAK5974659.1"/>
    <property type="molecule type" value="Genomic_DNA"/>
</dbReference>